<sequence>MTDHAHHGTDPARHPELLAWLAERQAAFPRWAEDAGGVERFDFSPASLDVLDDLLRQTFGTDAEIAAQRREPFVQGAVWYLGEVVCRERGTVWKYEPDTADDQEPAPLFDPADRPGVLDTPCVSLPSEGPERGLYPLNVLRRMLMEKDALGNPIDERLVDALDDDYLDDGFDDDFDEDDEDDA</sequence>
<keyword evidence="2" id="KW-1185">Reference proteome</keyword>
<comment type="caution">
    <text evidence="1">The sequence shown here is derived from an EMBL/GenBank/DDBJ whole genome shotgun (WGS) entry which is preliminary data.</text>
</comment>
<evidence type="ECO:0000313" key="2">
    <source>
        <dbReference type="Proteomes" id="UP000619486"/>
    </source>
</evidence>
<name>A0A918LP35_9ACTN</name>
<accession>A0A918LP35</accession>
<dbReference type="Proteomes" id="UP000619486">
    <property type="component" value="Unassembled WGS sequence"/>
</dbReference>
<dbReference type="EMBL" id="BMQQ01000007">
    <property type="protein sequence ID" value="GGT30314.1"/>
    <property type="molecule type" value="Genomic_DNA"/>
</dbReference>
<proteinExistence type="predicted"/>
<reference evidence="1" key="1">
    <citation type="journal article" date="2014" name="Int. J. Syst. Evol. Microbiol.">
        <title>Complete genome sequence of Corynebacterium casei LMG S-19264T (=DSM 44701T), isolated from a smear-ripened cheese.</title>
        <authorList>
            <consortium name="US DOE Joint Genome Institute (JGI-PGF)"/>
            <person name="Walter F."/>
            <person name="Albersmeier A."/>
            <person name="Kalinowski J."/>
            <person name="Ruckert C."/>
        </authorList>
    </citation>
    <scope>NUCLEOTIDE SEQUENCE</scope>
    <source>
        <strain evidence="1">JCM 3172</strain>
    </source>
</reference>
<gene>
    <name evidence="1" type="ORF">GCM10014713_24910</name>
</gene>
<dbReference type="RefSeq" id="WP_189201645.1">
    <property type="nucleotide sequence ID" value="NZ_BMQQ01000007.1"/>
</dbReference>
<evidence type="ECO:0000313" key="1">
    <source>
        <dbReference type="EMBL" id="GGT30314.1"/>
    </source>
</evidence>
<reference evidence="1" key="2">
    <citation type="submission" date="2020-09" db="EMBL/GenBank/DDBJ databases">
        <authorList>
            <person name="Sun Q."/>
            <person name="Ohkuma M."/>
        </authorList>
    </citation>
    <scope>NUCLEOTIDE SEQUENCE</scope>
    <source>
        <strain evidence="1">JCM 3172</strain>
    </source>
</reference>
<protein>
    <submittedName>
        <fullName evidence="1">Uncharacterized protein</fullName>
    </submittedName>
</protein>
<organism evidence="1 2">
    <name type="scientific">Streptomyces purpureus</name>
    <dbReference type="NCBI Taxonomy" id="1951"/>
    <lineage>
        <taxon>Bacteria</taxon>
        <taxon>Bacillati</taxon>
        <taxon>Actinomycetota</taxon>
        <taxon>Actinomycetes</taxon>
        <taxon>Kitasatosporales</taxon>
        <taxon>Streptomycetaceae</taxon>
        <taxon>Streptomyces</taxon>
    </lineage>
</organism>
<dbReference type="AlphaFoldDB" id="A0A918LP35"/>